<evidence type="ECO:0000256" key="1">
    <source>
        <dbReference type="ARBA" id="ARBA00004300"/>
    </source>
</evidence>
<evidence type="ECO:0000256" key="10">
    <source>
        <dbReference type="ARBA" id="ARBA00023212"/>
    </source>
</evidence>
<evidence type="ECO:0000256" key="7">
    <source>
        <dbReference type="ARBA" id="ARBA00022843"/>
    </source>
</evidence>
<evidence type="ECO:0000313" key="14">
    <source>
        <dbReference type="EMBL" id="EPQ62673.1"/>
    </source>
</evidence>
<accession>A0A656KG08</accession>
<comment type="subunit">
    <text evidence="13">Subunit of dynactin, a multiprotein complex part of a tripartite complex with dynein and a adapter, such as BICDL1, BICD2 or HOOK3. The dynactin complex is built around ACTR1A/ACTB filament and consists of an actin-related filament composed of a shoulder domain, a pointed end and a barbed end. Its length is defined by its flexible shoulder domain. The soulder is composed of 2 DCTN1 subunits, 4 DCTN2 and 2 DCTN3. The 4 DCNT2 (via N-terminus) bind the ACTR1A filament and act as molecular rulers to determine the length. The pointed end is important for binding dynein-dynactin cargo adapters. Consists of 4 subunits: ACTR10, DCNT4, DCTN5 and DCTN6. The barbed end is composed of a CAPZA1:CAPZB heterodimers, which binds ACTR1A/ACTB filament and dynactin and stabilizes dynactin. Interacts with ATP7B, but not ATP7A, in a copper-dependent manner. Interacts with ANK2; this interaction is required for localization at costameres. Interacts with N4BP2L1.</text>
</comment>
<dbReference type="Pfam" id="PF05502">
    <property type="entry name" value="Dynactin_p62"/>
    <property type="match status" value="1"/>
</dbReference>
<evidence type="ECO:0000256" key="13">
    <source>
        <dbReference type="ARBA" id="ARBA00093507"/>
    </source>
</evidence>
<dbReference type="AlphaFoldDB" id="A0A656KG08"/>
<keyword evidence="6" id="KW-0597">Phosphoprotein</keyword>
<comment type="subcellular location">
    <subcellularLocation>
        <location evidence="1">Cytoplasm</location>
        <location evidence="1">Cytoskeleton</location>
        <location evidence="1">Microtubule organizing center</location>
        <location evidence="1">Centrosome</location>
    </subcellularLocation>
    <subcellularLocation>
        <location evidence="2">Cytoplasm</location>
        <location evidence="2">Cytoskeleton</location>
        <location evidence="2">Stress fiber</location>
    </subcellularLocation>
    <subcellularLocation>
        <location evidence="3">Cytoplasm</location>
        <location evidence="3">Myofibril</location>
    </subcellularLocation>
</comment>
<comment type="similarity">
    <text evidence="11">Belongs to the dynactin subunit 4 family.</text>
</comment>
<evidence type="ECO:0000256" key="6">
    <source>
        <dbReference type="ARBA" id="ARBA00022553"/>
    </source>
</evidence>
<keyword evidence="8" id="KW-0007">Acetylation</keyword>
<dbReference type="EMBL" id="KE375167">
    <property type="protein sequence ID" value="EPQ62673.1"/>
    <property type="molecule type" value="Genomic_DNA"/>
</dbReference>
<keyword evidence="10" id="KW-0206">Cytoskeleton</keyword>
<dbReference type="PANTHER" id="PTHR13034">
    <property type="entry name" value="DYNACTIN P62 SUBUNIT"/>
    <property type="match status" value="1"/>
</dbReference>
<dbReference type="GO" id="GO:0005869">
    <property type="term" value="C:dynactin complex"/>
    <property type="evidence" value="ECO:0007669"/>
    <property type="project" value="InterPro"/>
</dbReference>
<name>A0A656KG08_BLUGR</name>
<keyword evidence="9" id="KW-0175">Coiled coil</keyword>
<dbReference type="GO" id="GO:0001725">
    <property type="term" value="C:stress fiber"/>
    <property type="evidence" value="ECO:0007669"/>
    <property type="project" value="UniProtKB-SubCell"/>
</dbReference>
<dbReference type="InterPro" id="IPR008603">
    <property type="entry name" value="DCTN4"/>
</dbReference>
<sequence>MDTFTPYTFLQCPCSETSQTCRSIGEDLDQDKGSEDFEKTFDPKAARSNYSLYPLAHLLYCEDCRQIRCPRCVLEEIVTWYCPNCLFEVPSSTVRSEGNSRCTRSCFQCPICVAPLSVSSLEPSPEGLGADQAAQNGPFILNCPYCMWTSKEIGIEFDKQNGIFAQLSKVMNGGKTVVVSQEKRKNREKRWKSYPDTINISVEDVQKFQDREASPQDGVLDIESQFANLHTFYQSQLADATPVGTLGLASDFGYGSPGTLSRIMGLYTGSNFMERKSKVKSRVMREASTASEGLQATELEAMDEDDVINQLRTEGWENLTTCSQRRDPINKRNRFLSELRPTPYLLRTKRSKRCRACRHILSKPDAKLQSTRFRIRLIALNYIPSINIRTLQPSSNPPLEPMKPVQFLLTFQNPLFEKIKITLATPAQTPGRFSSKITLLCPEFEVGANTDMWDEALKNGSSSTRDILVEKKKVGIEPVESQLQGEAGKVLEKGRNWASVVLEVLPLYPEVRSPNDSLDKKEGIPNVGEDEDICEIPVFVRIEWETDTTNEETSTMVSMSKVGESIKKRELAYWCVLGVGRIAWK</sequence>
<gene>
    <name evidence="14" type="ORF">BGT96224_156</name>
</gene>
<reference evidence="15" key="1">
    <citation type="journal article" date="2013" name="Nat. Genet.">
        <title>The wheat powdery mildew genome shows the unique evolution of an obligate biotroph.</title>
        <authorList>
            <person name="Wicker T."/>
            <person name="Oberhaensli S."/>
            <person name="Parlange F."/>
            <person name="Buchmann J.P."/>
            <person name="Shatalina M."/>
            <person name="Roffler S."/>
            <person name="Ben-David R."/>
            <person name="Dolezel J."/>
            <person name="Simkova H."/>
            <person name="Schulze-Lefert P."/>
            <person name="Spanu P.D."/>
            <person name="Bruggmann R."/>
            <person name="Amselem J."/>
            <person name="Quesneville H."/>
            <person name="Ver Loren van Themaat E."/>
            <person name="Paape T."/>
            <person name="Shimizu K.K."/>
            <person name="Keller B."/>
        </authorList>
    </citation>
    <scope>NUCLEOTIDE SEQUENCE [LARGE SCALE GENOMIC DNA]</scope>
    <source>
        <strain evidence="15">96224</strain>
    </source>
</reference>
<keyword evidence="7" id="KW-0832">Ubl conjugation</keyword>
<dbReference type="Proteomes" id="UP000053110">
    <property type="component" value="Unassembled WGS sequence"/>
</dbReference>
<organism evidence="14 15">
    <name type="scientific">Blumeria graminis f. sp. tritici 96224</name>
    <dbReference type="NCBI Taxonomy" id="1268274"/>
    <lineage>
        <taxon>Eukaryota</taxon>
        <taxon>Fungi</taxon>
        <taxon>Dikarya</taxon>
        <taxon>Ascomycota</taxon>
        <taxon>Pezizomycotina</taxon>
        <taxon>Leotiomycetes</taxon>
        <taxon>Erysiphales</taxon>
        <taxon>Erysiphaceae</taxon>
        <taxon>Blumeria</taxon>
    </lineage>
</organism>
<protein>
    <recommendedName>
        <fullName evidence="12">Dynactin subunit 4</fullName>
    </recommendedName>
</protein>
<evidence type="ECO:0000256" key="8">
    <source>
        <dbReference type="ARBA" id="ARBA00022990"/>
    </source>
</evidence>
<keyword evidence="4" id="KW-0963">Cytoplasm</keyword>
<evidence type="ECO:0000256" key="5">
    <source>
        <dbReference type="ARBA" id="ARBA00022499"/>
    </source>
</evidence>
<proteinExistence type="inferred from homology"/>
<dbReference type="PANTHER" id="PTHR13034:SF2">
    <property type="entry name" value="DYNACTIN SUBUNIT 4"/>
    <property type="match status" value="1"/>
</dbReference>
<keyword evidence="5" id="KW-1017">Isopeptide bond</keyword>
<dbReference type="OrthoDB" id="283815at2759"/>
<evidence type="ECO:0000313" key="15">
    <source>
        <dbReference type="Proteomes" id="UP000053110"/>
    </source>
</evidence>
<evidence type="ECO:0000256" key="3">
    <source>
        <dbReference type="ARBA" id="ARBA00004657"/>
    </source>
</evidence>
<evidence type="ECO:0000256" key="9">
    <source>
        <dbReference type="ARBA" id="ARBA00023054"/>
    </source>
</evidence>
<evidence type="ECO:0000256" key="12">
    <source>
        <dbReference type="ARBA" id="ARBA00034864"/>
    </source>
</evidence>
<evidence type="ECO:0000256" key="11">
    <source>
        <dbReference type="ARBA" id="ARBA00034776"/>
    </source>
</evidence>
<evidence type="ECO:0000256" key="4">
    <source>
        <dbReference type="ARBA" id="ARBA00022490"/>
    </source>
</evidence>
<evidence type="ECO:0000256" key="2">
    <source>
        <dbReference type="ARBA" id="ARBA00004529"/>
    </source>
</evidence>